<dbReference type="Proteomes" id="UP001268089">
    <property type="component" value="Unassembled WGS sequence"/>
</dbReference>
<keyword evidence="4" id="KW-1185">Reference proteome</keyword>
<evidence type="ECO:0000313" key="3">
    <source>
        <dbReference type="EMBL" id="MDR7306351.1"/>
    </source>
</evidence>
<comment type="caution">
    <text evidence="3">The sequence shown here is derived from an EMBL/GenBank/DDBJ whole genome shotgun (WGS) entry which is preliminary data.</text>
</comment>
<evidence type="ECO:0000313" key="4">
    <source>
        <dbReference type="Proteomes" id="UP001268089"/>
    </source>
</evidence>
<dbReference type="RefSeq" id="WP_310341314.1">
    <property type="nucleotide sequence ID" value="NZ_JAVDXO010000003.1"/>
</dbReference>
<evidence type="ECO:0000256" key="2">
    <source>
        <dbReference type="SAM" id="SignalP"/>
    </source>
</evidence>
<dbReference type="Gene3D" id="3.90.930.1">
    <property type="match status" value="2"/>
</dbReference>
<feature type="compositionally biased region" description="Basic and acidic residues" evidence="1">
    <location>
        <begin position="223"/>
        <end position="233"/>
    </location>
</feature>
<feature type="chain" id="PRO_5045488881" evidence="2">
    <location>
        <begin position="22"/>
        <end position="393"/>
    </location>
</feature>
<evidence type="ECO:0000256" key="1">
    <source>
        <dbReference type="SAM" id="MobiDB-lite"/>
    </source>
</evidence>
<reference evidence="3 4" key="1">
    <citation type="submission" date="2023-07" db="EMBL/GenBank/DDBJ databases">
        <title>Sorghum-associated microbial communities from plants grown in Nebraska, USA.</title>
        <authorList>
            <person name="Schachtman D."/>
        </authorList>
    </citation>
    <scope>NUCLEOTIDE SEQUENCE [LARGE SCALE GENOMIC DNA]</scope>
    <source>
        <strain evidence="3 4">BE308</strain>
    </source>
</reference>
<feature type="signal peptide" evidence="2">
    <location>
        <begin position="1"/>
        <end position="21"/>
    </location>
</feature>
<feature type="region of interest" description="Disordered" evidence="1">
    <location>
        <begin position="213"/>
        <end position="233"/>
    </location>
</feature>
<accession>A0ABU1ZLC8</accession>
<dbReference type="Pfam" id="PF07661">
    <property type="entry name" value="MORN_2"/>
    <property type="match status" value="1"/>
</dbReference>
<keyword evidence="2" id="KW-0732">Signal</keyword>
<dbReference type="EMBL" id="JAVDXO010000003">
    <property type="protein sequence ID" value="MDR7306351.1"/>
    <property type="molecule type" value="Genomic_DNA"/>
</dbReference>
<dbReference type="InterPro" id="IPR011652">
    <property type="entry name" value="MORN_2"/>
</dbReference>
<proteinExistence type="predicted"/>
<sequence>MRNALLRGLLMTALLTHGALALAVQDCEFNGKSVNPDNGNETKGLNGLLRCKDRDTGEIEREYELRNGDSVGLSRYFRKGQLYKEFTITANGPHEGLEREWAANGRLVLEFTNVNGNARGLRRAWYDDGTLKRVDWVAENEREGASVQYTPSKQLAGLRCGPKPLLAPHVDDAALCGFGGKPSTVSTYSTEGTVRSTQTLLAGVVQKATSFYSNGKPQEEEERQGSNRIERFFADDGSKRREKLWTEAEKPAALLRESEYHASGTLVRERLYTLVDVGGRKRSRLASEARFYLNGQPQSKDVYTQEGNTELRDTQRFSDKGLLRAQGRYALDGRYGERAVGVHKSFFDSGKLELEEHYDDKGNVKRQRLWDETGKLLSDDELFEDGSRKAYAR</sequence>
<organism evidence="3 4">
    <name type="scientific">Rhodoferax saidenbachensis</name>
    <dbReference type="NCBI Taxonomy" id="1484693"/>
    <lineage>
        <taxon>Bacteria</taxon>
        <taxon>Pseudomonadati</taxon>
        <taxon>Pseudomonadota</taxon>
        <taxon>Betaproteobacteria</taxon>
        <taxon>Burkholderiales</taxon>
        <taxon>Comamonadaceae</taxon>
        <taxon>Rhodoferax</taxon>
    </lineage>
</organism>
<dbReference type="SUPFAM" id="SSF82185">
    <property type="entry name" value="Histone H3 K4-specific methyltransferase SET7/9 N-terminal domain"/>
    <property type="match status" value="1"/>
</dbReference>
<name>A0ABU1ZLC8_9BURK</name>
<protein>
    <submittedName>
        <fullName evidence="3">Antitoxin component YwqK of YwqJK toxin-antitoxin module</fullName>
    </submittedName>
</protein>
<gene>
    <name evidence="3" type="ORF">J2X15_001634</name>
</gene>